<dbReference type="Proteomes" id="UP000295717">
    <property type="component" value="Unassembled WGS sequence"/>
</dbReference>
<dbReference type="OrthoDB" id="598113at2"/>
<evidence type="ECO:0000313" key="3">
    <source>
        <dbReference type="Proteomes" id="UP000295717"/>
    </source>
</evidence>
<dbReference type="SUPFAM" id="SSF109604">
    <property type="entry name" value="HD-domain/PDEase-like"/>
    <property type="match status" value="1"/>
</dbReference>
<dbReference type="InterPro" id="IPR052340">
    <property type="entry name" value="RNase_Y/CdgJ"/>
</dbReference>
<protein>
    <submittedName>
        <fullName evidence="2">HD-like signal output (HDOD) protein</fullName>
    </submittedName>
</protein>
<dbReference type="InterPro" id="IPR013976">
    <property type="entry name" value="HDOD"/>
</dbReference>
<evidence type="ECO:0000313" key="2">
    <source>
        <dbReference type="EMBL" id="TCT18968.1"/>
    </source>
</evidence>
<proteinExistence type="predicted"/>
<organism evidence="2 3">
    <name type="scientific">Thiobaca trueperi</name>
    <dbReference type="NCBI Taxonomy" id="127458"/>
    <lineage>
        <taxon>Bacteria</taxon>
        <taxon>Pseudomonadati</taxon>
        <taxon>Pseudomonadota</taxon>
        <taxon>Gammaproteobacteria</taxon>
        <taxon>Chromatiales</taxon>
        <taxon>Chromatiaceae</taxon>
        <taxon>Thiobaca</taxon>
    </lineage>
</organism>
<reference evidence="2 3" key="1">
    <citation type="submission" date="2019-03" db="EMBL/GenBank/DDBJ databases">
        <title>Genomic Encyclopedia of Type Strains, Phase IV (KMG-IV): sequencing the most valuable type-strain genomes for metagenomic binning, comparative biology and taxonomic classification.</title>
        <authorList>
            <person name="Goeker M."/>
        </authorList>
    </citation>
    <scope>NUCLEOTIDE SEQUENCE [LARGE SCALE GENOMIC DNA]</scope>
    <source>
        <strain evidence="2 3">DSM 13587</strain>
    </source>
</reference>
<evidence type="ECO:0000259" key="1">
    <source>
        <dbReference type="PROSITE" id="PS51833"/>
    </source>
</evidence>
<gene>
    <name evidence="2" type="ORF">EDC35_11015</name>
</gene>
<keyword evidence="3" id="KW-1185">Reference proteome</keyword>
<dbReference type="PANTHER" id="PTHR33525">
    <property type="match status" value="1"/>
</dbReference>
<dbReference type="PANTHER" id="PTHR33525:SF3">
    <property type="entry name" value="RIBONUCLEASE Y"/>
    <property type="match status" value="1"/>
</dbReference>
<sequence length="282" mass="31668">MLSGLGIYTKIMHEIETGEAHLPTLPDVALRIRRAMQHPNCDLATIEGIIQTDAGLSAHLIQMANSSLYRGWRETRDLKRAVSLFGQEMTRNLCLSYSLRAMFRHKTPTLRTLLQTAWKDSAHRAALSAVLAKQCRRISPDRALLAGLLQEIGLPLLYVRLEKHPETLDNSDIIHELAEDFSARISVTLLESWGFDDELLEVARSRHDWLRDDQSKPDLADVVLLATWHVRFLTDGAANGLPPLDRLPAYHRLKPGPISPGGTLEIFDDAVDIREIETTMTG</sequence>
<dbReference type="AlphaFoldDB" id="A0A4R3MRJ4"/>
<dbReference type="EMBL" id="SMAO01000010">
    <property type="protein sequence ID" value="TCT18968.1"/>
    <property type="molecule type" value="Genomic_DNA"/>
</dbReference>
<feature type="domain" description="HDOD" evidence="1">
    <location>
        <begin position="22"/>
        <end position="209"/>
    </location>
</feature>
<name>A0A4R3MRJ4_9GAMM</name>
<dbReference type="Gene3D" id="1.10.3210.10">
    <property type="entry name" value="Hypothetical protein af1432"/>
    <property type="match status" value="1"/>
</dbReference>
<accession>A0A4R3MRJ4</accession>
<comment type="caution">
    <text evidence="2">The sequence shown here is derived from an EMBL/GenBank/DDBJ whole genome shotgun (WGS) entry which is preliminary data.</text>
</comment>
<dbReference type="Pfam" id="PF08668">
    <property type="entry name" value="HDOD"/>
    <property type="match status" value="1"/>
</dbReference>
<dbReference type="PROSITE" id="PS51833">
    <property type="entry name" value="HDOD"/>
    <property type="match status" value="1"/>
</dbReference>